<dbReference type="InterPro" id="IPR037175">
    <property type="entry name" value="KFase_sf"/>
</dbReference>
<evidence type="ECO:0000313" key="2">
    <source>
        <dbReference type="Proteomes" id="UP000680588"/>
    </source>
</evidence>
<accession>A0A975S6N0</accession>
<dbReference type="InterPro" id="IPR007325">
    <property type="entry name" value="KFase/CYL"/>
</dbReference>
<reference evidence="1" key="1">
    <citation type="submission" date="2021-06" db="EMBL/GenBank/DDBJ databases">
        <title>Novel species in genus Arthrobacter.</title>
        <authorList>
            <person name="Zhang G."/>
        </authorList>
    </citation>
    <scope>NUCLEOTIDE SEQUENCE</scope>
    <source>
        <strain evidence="1">Zg-ZUI122</strain>
    </source>
</reference>
<dbReference type="SUPFAM" id="SSF102198">
    <property type="entry name" value="Putative cyclase"/>
    <property type="match status" value="1"/>
</dbReference>
<protein>
    <submittedName>
        <fullName evidence="1">Cyclase family protein</fullName>
    </submittedName>
</protein>
<dbReference type="Gene3D" id="3.50.30.50">
    <property type="entry name" value="Putative cyclase"/>
    <property type="match status" value="1"/>
</dbReference>
<dbReference type="KEGG" id="asun:KG104_02915"/>
<dbReference type="AlphaFoldDB" id="A0A975S6N0"/>
<organism evidence="1 2">
    <name type="scientific">Arthrobacter sunyaminii</name>
    <dbReference type="NCBI Taxonomy" id="2816859"/>
    <lineage>
        <taxon>Bacteria</taxon>
        <taxon>Bacillati</taxon>
        <taxon>Actinomycetota</taxon>
        <taxon>Actinomycetes</taxon>
        <taxon>Micrococcales</taxon>
        <taxon>Micrococcaceae</taxon>
        <taxon>Arthrobacter</taxon>
    </lineage>
</organism>
<proteinExistence type="predicted"/>
<keyword evidence="2" id="KW-1185">Reference proteome</keyword>
<dbReference type="Proteomes" id="UP000680588">
    <property type="component" value="Chromosome"/>
</dbReference>
<dbReference type="Pfam" id="PF04199">
    <property type="entry name" value="Cyclase"/>
    <property type="match status" value="1"/>
</dbReference>
<dbReference type="GO" id="GO:0019441">
    <property type="term" value="P:L-tryptophan catabolic process to kynurenine"/>
    <property type="evidence" value="ECO:0007669"/>
    <property type="project" value="InterPro"/>
</dbReference>
<evidence type="ECO:0000313" key="1">
    <source>
        <dbReference type="EMBL" id="QWQ36776.1"/>
    </source>
</evidence>
<dbReference type="RefSeq" id="WP_104162164.1">
    <property type="nucleotide sequence ID" value="NZ_CP076456.1"/>
</dbReference>
<dbReference type="GO" id="GO:0004061">
    <property type="term" value="F:arylformamidase activity"/>
    <property type="evidence" value="ECO:0007669"/>
    <property type="project" value="InterPro"/>
</dbReference>
<dbReference type="PANTHER" id="PTHR31118">
    <property type="entry name" value="CYCLASE-LIKE PROTEIN 2"/>
    <property type="match status" value="1"/>
</dbReference>
<dbReference type="EMBL" id="CP076456">
    <property type="protein sequence ID" value="QWQ36776.1"/>
    <property type="molecule type" value="Genomic_DNA"/>
</dbReference>
<sequence>MSLNRTDSGLINTLLDAVAGGTLEIVDLTAPLSSSTPTLKLPAPFVNLIDFSLEAVSAFDEPGPFWKHNNIHTGEHIGTHVDAPSHWISGRDGDDVSQLPLTRLVAPAVVLDFSAQAAEDPDFVLEIDHVKTWEAEHGALPDGGWLLLRTGWDKFAEDADAFLNIDDGGSHTPGISAACAKWLGEETGIAGLGVETVGIDAGNAGAFDPPFPAHYYLLGNNKYGVTLLQNLAQLPPTGALIVVAPLKITGGTASPARVLALVEHGR</sequence>
<name>A0A975S6N0_9MICC</name>
<dbReference type="PANTHER" id="PTHR31118:SF12">
    <property type="entry name" value="CYCLASE-LIKE PROTEIN 2"/>
    <property type="match status" value="1"/>
</dbReference>
<gene>
    <name evidence="1" type="ORF">KG104_02915</name>
</gene>